<gene>
    <name evidence="1" type="ORF">LCGC14_1454880</name>
</gene>
<reference evidence="1" key="1">
    <citation type="journal article" date="2015" name="Nature">
        <title>Complex archaea that bridge the gap between prokaryotes and eukaryotes.</title>
        <authorList>
            <person name="Spang A."/>
            <person name="Saw J.H."/>
            <person name="Jorgensen S.L."/>
            <person name="Zaremba-Niedzwiedzka K."/>
            <person name="Martijn J."/>
            <person name="Lind A.E."/>
            <person name="van Eijk R."/>
            <person name="Schleper C."/>
            <person name="Guy L."/>
            <person name="Ettema T.J."/>
        </authorList>
    </citation>
    <scope>NUCLEOTIDE SEQUENCE</scope>
</reference>
<evidence type="ECO:0000313" key="1">
    <source>
        <dbReference type="EMBL" id="KKM69039.1"/>
    </source>
</evidence>
<name>A0A0F9JGQ2_9ZZZZ</name>
<comment type="caution">
    <text evidence="1">The sequence shown here is derived from an EMBL/GenBank/DDBJ whole genome shotgun (WGS) entry which is preliminary data.</text>
</comment>
<dbReference type="AlphaFoldDB" id="A0A0F9JGQ2"/>
<accession>A0A0F9JGQ2</accession>
<proteinExistence type="predicted"/>
<protein>
    <recommendedName>
        <fullName evidence="2">Rubredoxin-like domain-containing protein</fullName>
    </recommendedName>
</protein>
<organism evidence="1">
    <name type="scientific">marine sediment metagenome</name>
    <dbReference type="NCBI Taxonomy" id="412755"/>
    <lineage>
        <taxon>unclassified sequences</taxon>
        <taxon>metagenomes</taxon>
        <taxon>ecological metagenomes</taxon>
    </lineage>
</organism>
<dbReference type="EMBL" id="LAZR01010059">
    <property type="protein sequence ID" value="KKM69039.1"/>
    <property type="molecule type" value="Genomic_DNA"/>
</dbReference>
<evidence type="ECO:0008006" key="2">
    <source>
        <dbReference type="Google" id="ProtNLM"/>
    </source>
</evidence>
<sequence length="38" mass="4285">MKYICLTCGAVYYESPTANDATNVQYLRRCEACKANGY</sequence>